<evidence type="ECO:0000256" key="6">
    <source>
        <dbReference type="ARBA" id="ARBA00033409"/>
    </source>
</evidence>
<dbReference type="InterPro" id="IPR042242">
    <property type="entry name" value="RecO_C"/>
</dbReference>
<dbReference type="Gene3D" id="2.40.50.140">
    <property type="entry name" value="Nucleic acid-binding proteins"/>
    <property type="match status" value="1"/>
</dbReference>
<reference evidence="9 10" key="1">
    <citation type="submission" date="2020-02" db="EMBL/GenBank/DDBJ databases">
        <authorList>
            <person name="Hogendoorn C."/>
        </authorList>
    </citation>
    <scope>NUCLEOTIDE SEQUENCE [LARGE SCALE GENOMIC DNA]</scope>
    <source>
        <strain evidence="9">R501</strain>
    </source>
</reference>
<dbReference type="KEGG" id="hfv:R50_2120"/>
<evidence type="ECO:0000256" key="5">
    <source>
        <dbReference type="ARBA" id="ARBA00023204"/>
    </source>
</evidence>
<keyword evidence="5 7" id="KW-0234">DNA repair</keyword>
<dbReference type="Pfam" id="PF11967">
    <property type="entry name" value="RecO_N"/>
    <property type="match status" value="1"/>
</dbReference>
<dbReference type="AlphaFoldDB" id="A0A6F8ZI02"/>
<dbReference type="GO" id="GO:0043590">
    <property type="term" value="C:bacterial nucleoid"/>
    <property type="evidence" value="ECO:0007669"/>
    <property type="project" value="TreeGrafter"/>
</dbReference>
<dbReference type="EMBL" id="LR778114">
    <property type="protein sequence ID" value="CAB1129617.1"/>
    <property type="molecule type" value="Genomic_DNA"/>
</dbReference>
<organism evidence="9 10">
    <name type="scientific">Candidatus Hydrogenisulfobacillus filiaventi</name>
    <dbReference type="NCBI Taxonomy" id="2707344"/>
    <lineage>
        <taxon>Bacteria</taxon>
        <taxon>Bacillati</taxon>
        <taxon>Bacillota</taxon>
        <taxon>Clostridia</taxon>
        <taxon>Eubacteriales</taxon>
        <taxon>Clostridiales Family XVII. Incertae Sedis</taxon>
        <taxon>Candidatus Hydrogenisulfobacillus</taxon>
    </lineage>
</organism>
<proteinExistence type="inferred from homology"/>
<keyword evidence="3 7" id="KW-0227">DNA damage</keyword>
<dbReference type="GO" id="GO:0006310">
    <property type="term" value="P:DNA recombination"/>
    <property type="evidence" value="ECO:0007669"/>
    <property type="project" value="UniProtKB-UniRule"/>
</dbReference>
<accession>A0A6F8ZI02</accession>
<evidence type="ECO:0000259" key="8">
    <source>
        <dbReference type="Pfam" id="PF11967"/>
    </source>
</evidence>
<dbReference type="Gene3D" id="1.20.1440.120">
    <property type="entry name" value="Recombination protein O, C-terminal domain"/>
    <property type="match status" value="1"/>
</dbReference>
<evidence type="ECO:0000256" key="4">
    <source>
        <dbReference type="ARBA" id="ARBA00023172"/>
    </source>
</evidence>
<evidence type="ECO:0000256" key="3">
    <source>
        <dbReference type="ARBA" id="ARBA00022763"/>
    </source>
</evidence>
<dbReference type="InterPro" id="IPR037278">
    <property type="entry name" value="ARFGAP/RecO"/>
</dbReference>
<comment type="function">
    <text evidence="7">Involved in DNA repair and RecF pathway recombination.</text>
</comment>
<dbReference type="PANTHER" id="PTHR33991">
    <property type="entry name" value="DNA REPAIR PROTEIN RECO"/>
    <property type="match status" value="1"/>
</dbReference>
<dbReference type="InterPro" id="IPR012340">
    <property type="entry name" value="NA-bd_OB-fold"/>
</dbReference>
<protein>
    <recommendedName>
        <fullName evidence="2 7">DNA repair protein RecO</fullName>
    </recommendedName>
    <alternativeName>
        <fullName evidence="6 7">Recombination protein O</fullName>
    </alternativeName>
</protein>
<evidence type="ECO:0000256" key="2">
    <source>
        <dbReference type="ARBA" id="ARBA00021310"/>
    </source>
</evidence>
<dbReference type="Proteomes" id="UP000503399">
    <property type="component" value="Chromosome"/>
</dbReference>
<comment type="similarity">
    <text evidence="1 7">Belongs to the RecO family.</text>
</comment>
<keyword evidence="4 7" id="KW-0233">DNA recombination</keyword>
<dbReference type="InterPro" id="IPR003717">
    <property type="entry name" value="RecO"/>
</dbReference>
<dbReference type="Pfam" id="PF02565">
    <property type="entry name" value="RecO_C"/>
    <property type="match status" value="1"/>
</dbReference>
<dbReference type="SUPFAM" id="SSF57863">
    <property type="entry name" value="ArfGap/RecO-like zinc finger"/>
    <property type="match status" value="1"/>
</dbReference>
<dbReference type="InterPro" id="IPR022572">
    <property type="entry name" value="DNA_rep/recomb_RecO_N"/>
</dbReference>
<name>A0A6F8ZI02_9FIRM</name>
<evidence type="ECO:0000313" key="10">
    <source>
        <dbReference type="Proteomes" id="UP000503399"/>
    </source>
</evidence>
<evidence type="ECO:0000256" key="7">
    <source>
        <dbReference type="HAMAP-Rule" id="MF_00201"/>
    </source>
</evidence>
<dbReference type="NCBIfam" id="TIGR00613">
    <property type="entry name" value="reco"/>
    <property type="match status" value="1"/>
</dbReference>
<sequence>MAVYRDHAIVLRARPYREADSLVGLLCREHGRVAAVARGVRRPKSTLAAGLYPFSHSVVLLYRGRSALETVTGAELVEGFPRVRADLDRTAWAAAWTGLAEELFSEHDPAPDAFAALHAGLAALDGGAPAAGGIGLAVLWRLLEAGGFGLEWEHCSACGEATAGRPGPFYLDYGQGGLLCPACRTRTVPGAGLELSAGAVQTLAAWRRAEAVRVAAGGAVARQIEQATREYAAWQLGRTPRAWKFLDQVARLDGRVPAPGARLEG</sequence>
<keyword evidence="10" id="KW-1185">Reference proteome</keyword>
<evidence type="ECO:0000313" key="9">
    <source>
        <dbReference type="EMBL" id="CAB1129617.1"/>
    </source>
</evidence>
<dbReference type="GO" id="GO:0006302">
    <property type="term" value="P:double-strand break repair"/>
    <property type="evidence" value="ECO:0007669"/>
    <property type="project" value="TreeGrafter"/>
</dbReference>
<dbReference type="SUPFAM" id="SSF50249">
    <property type="entry name" value="Nucleic acid-binding proteins"/>
    <property type="match status" value="1"/>
</dbReference>
<feature type="domain" description="DNA replication/recombination mediator RecO N-terminal" evidence="8">
    <location>
        <begin position="1"/>
        <end position="80"/>
    </location>
</feature>
<gene>
    <name evidence="7 9" type="primary">recO</name>
    <name evidence="9" type="ORF">R50_2120</name>
</gene>
<dbReference type="HAMAP" id="MF_00201">
    <property type="entry name" value="RecO"/>
    <property type="match status" value="1"/>
</dbReference>
<dbReference type="PANTHER" id="PTHR33991:SF1">
    <property type="entry name" value="DNA REPAIR PROTEIN RECO"/>
    <property type="match status" value="1"/>
</dbReference>
<evidence type="ECO:0000256" key="1">
    <source>
        <dbReference type="ARBA" id="ARBA00007452"/>
    </source>
</evidence>